<evidence type="ECO:0000313" key="1">
    <source>
        <dbReference type="EMBL" id="UNH40265.1"/>
    </source>
</evidence>
<keyword evidence="2" id="KW-1185">Reference proteome</keyword>
<dbReference type="EMBL" id="CP093255">
    <property type="protein sequence ID" value="UNH40265.1"/>
    <property type="molecule type" value="Genomic_DNA"/>
</dbReference>
<organism evidence="1 2">
    <name type="scientific">Moellerella wisconsensis</name>
    <dbReference type="NCBI Taxonomy" id="158849"/>
    <lineage>
        <taxon>Bacteria</taxon>
        <taxon>Pseudomonadati</taxon>
        <taxon>Pseudomonadota</taxon>
        <taxon>Gammaproteobacteria</taxon>
        <taxon>Enterobacterales</taxon>
        <taxon>Morganellaceae</taxon>
        <taxon>Moellerella</taxon>
    </lineage>
</organism>
<reference evidence="1" key="1">
    <citation type="submission" date="2022-03" db="EMBL/GenBank/DDBJ databases">
        <title>ESBL-producing Moellerella wisconsensis and Escherichia marmotae isolated from wild game meat.</title>
        <authorList>
            <person name="Biggel M."/>
        </authorList>
    </citation>
    <scope>NUCLEOTIDE SEQUENCE</scope>
    <source>
        <strain evidence="1">W1</strain>
    </source>
</reference>
<sequence>MSTQTDLTINFEKKEIISLKNNQIETKPYTLKINENTSLIAKQYGLTAEELKLINIYRTFSKPFEQLSLGDVIDVPKKILPYNQILKPNNNEISPIKIENNITKAISLLTNNSNIEGIVEDKSKNYILNNANKSVHGWLSKFGTAKGSFTIDNNYSLKGSELDLLIPFYDSEQILFYTQLGGRYKNDRTTLNSGLGTRIFIKNNWMLGSNIFFDADITGRNQRLGLGIEAWRDYLKLSANQYIGLTNWHQSRDFTDYNERPANGFDIRAEGYLSFYPHIGANLVYEVYQGDQVAIFDKNERQKDPYAFTLGANYTPFSLVTVGIDHRMGKSHKEDTLLNLQINYRFGESLQNQLSGTYVDNIRQLSQSRYELVNRNNEIVLDYKKQELIKLSLPKSKTGHGGDKILVTALVSSKYIIKSINWDDSNFPTGGITTHTGKEIVEVILPDYDYNGKNTYQLKANAADINGNNSNTASMLIIVTAPSLESSILTLSTDKNNAIANENDAIIATAILTDSNGAPIEHQKIEFNVDNAILSTIEGETDSKGSLTTQIRSNKVVDTIINANLKNISGKNAYADISFVADSTTAKIDSLVVIQNNAIANGIDTNSVKANVTDSAGNPVTDQTVTFSATNGATVITDSVHTDNLGTAVTTLTNTLTGISQVTASTNSTTKTADVTFVADSTTAKIDSLVVIQNNAIANGIDTNSVKANVTDSAGNPVTDQTVTFSATNGATVITDSVHTDNLGTAVTTLTNTLTGISQVTASTNSTTKTADVTFVADSTTAKIDSLVVIQDNAIANGIDTNSVKANVTDSAGNPVTDQTVTFSATNGATVITDSVHTDNLGTAVTTLTNTLTGISQVTASTNSTTKTADVTFVADSTTAKIDSLVVIQDNAIANGIDTNSVKANVTDSAGNPVTDQTVTFSATNGATVITDSVHTDNLGTAVTTLTNTLTGISQVTASTNSTNKTADVTFVADSTTAKIDTLVVIQDNALANGIDTNSVKANVTDSAGNPVTDQTVTFSATNGATVITDSVHTDNLGTAVTTLTNTLTGISQVTASTNSTNKTADVTFIADSTTAKIDSLVVIQNNALANGIDTNSVKANVTDSAGNPVTDQTVTFSATNGATVITDSVHTDNLGTAVTTLTNTLTGISQVTASTNSTNKTADVTFVADSTTAKIDTLVVIQDNALANGIDTNSVKANVTDSAGNPVTDQTVTFSATNGATVITDSVHTDNLGTAVTTLTNTLTGISQVTASTNSTTKTADVTFVADSTTAKIDSLVVIQDNAIANGIDTNSVKANVTDSAGNPVTDQTVTFSATNGATVITDSVHTDNLGTAVTTLTNTLTGISQVTASTNSTTKTADVTFKREPIDIKIDSVNVNKAVYQIATPGNSIFPNSGFKNAKFQILINGKPSNKNKILWKSSHSNNANVDNNGFVTLLQKSNEKITITAQDKEYPNNKSEFTFIIKNWFLYSDTPMMILDAHTWCNNNNSDLVILNRLTSATLTENSSPVRQPNGVLWDEWGNLTAYGLTSYDRWSSEVSGSDRRAINARNGLIIKGQANPAGTLCVAR</sequence>
<evidence type="ECO:0000313" key="2">
    <source>
        <dbReference type="Proteomes" id="UP000829420"/>
    </source>
</evidence>
<dbReference type="Proteomes" id="UP000829420">
    <property type="component" value="Chromosome"/>
</dbReference>
<name>A0ACD3YBA3_9GAMM</name>
<proteinExistence type="predicted"/>
<protein>
    <submittedName>
        <fullName evidence="1">Ig-like domain-containing protein</fullName>
    </submittedName>
</protein>
<accession>A0ACD3YBA3</accession>
<gene>
    <name evidence="1" type="ORF">MNY70_07520</name>
</gene>